<dbReference type="GO" id="GO:0000166">
    <property type="term" value="F:nucleotide binding"/>
    <property type="evidence" value="ECO:0007669"/>
    <property type="project" value="InterPro"/>
</dbReference>
<dbReference type="GO" id="GO:0006740">
    <property type="term" value="P:NADPH regeneration"/>
    <property type="evidence" value="ECO:0007669"/>
    <property type="project" value="TreeGrafter"/>
</dbReference>
<feature type="domain" description="GFO/IDH/MocA-like oxidoreductase" evidence="3">
    <location>
        <begin position="131"/>
        <end position="250"/>
    </location>
</feature>
<evidence type="ECO:0000259" key="2">
    <source>
        <dbReference type="Pfam" id="PF01408"/>
    </source>
</evidence>
<dbReference type="GO" id="GO:0005737">
    <property type="term" value="C:cytoplasm"/>
    <property type="evidence" value="ECO:0007669"/>
    <property type="project" value="TreeGrafter"/>
</dbReference>
<keyword evidence="1" id="KW-0560">Oxidoreductase</keyword>
<dbReference type="PANTHER" id="PTHR42840">
    <property type="entry name" value="NAD(P)-BINDING ROSSMANN-FOLD SUPERFAMILY PROTEIN-RELATED"/>
    <property type="match status" value="1"/>
</dbReference>
<organism evidence="4">
    <name type="scientific">freshwater metagenome</name>
    <dbReference type="NCBI Taxonomy" id="449393"/>
    <lineage>
        <taxon>unclassified sequences</taxon>
        <taxon>metagenomes</taxon>
        <taxon>ecological metagenomes</taxon>
    </lineage>
</organism>
<dbReference type="SUPFAM" id="SSF51735">
    <property type="entry name" value="NAD(P)-binding Rossmann-fold domains"/>
    <property type="match status" value="1"/>
</dbReference>
<dbReference type="InterPro" id="IPR055170">
    <property type="entry name" value="GFO_IDH_MocA-like_dom"/>
</dbReference>
<dbReference type="Gene3D" id="3.30.360.10">
    <property type="entry name" value="Dihydrodipicolinate Reductase, domain 2"/>
    <property type="match status" value="1"/>
</dbReference>
<dbReference type="InterPro" id="IPR036291">
    <property type="entry name" value="NAD(P)-bd_dom_sf"/>
</dbReference>
<dbReference type="Gene3D" id="3.40.50.720">
    <property type="entry name" value="NAD(P)-binding Rossmann-like Domain"/>
    <property type="match status" value="1"/>
</dbReference>
<dbReference type="EMBL" id="CAEZZE010000097">
    <property type="protein sequence ID" value="CAB4752035.1"/>
    <property type="molecule type" value="Genomic_DNA"/>
</dbReference>
<dbReference type="PANTHER" id="PTHR42840:SF3">
    <property type="entry name" value="BINDING ROSSMANN FOLD OXIDOREDUCTASE, PUTATIVE (AFU_ORTHOLOGUE AFUA_2G10240)-RELATED"/>
    <property type="match status" value="1"/>
</dbReference>
<proteinExistence type="predicted"/>
<dbReference type="InterPro" id="IPR030827">
    <property type="entry name" value="Myo_inos_IolG"/>
</dbReference>
<evidence type="ECO:0000313" key="4">
    <source>
        <dbReference type="EMBL" id="CAB4752035.1"/>
    </source>
</evidence>
<dbReference type="AlphaFoldDB" id="A0A6J6TYA0"/>
<name>A0A6J6TYA0_9ZZZZ</name>
<feature type="domain" description="Gfo/Idh/MocA-like oxidoreductase N-terminal" evidence="2">
    <location>
        <begin position="5"/>
        <end position="120"/>
    </location>
</feature>
<evidence type="ECO:0000256" key="1">
    <source>
        <dbReference type="ARBA" id="ARBA00023002"/>
    </source>
</evidence>
<dbReference type="NCBIfam" id="TIGR04380">
    <property type="entry name" value="myo_inos_iolG"/>
    <property type="match status" value="1"/>
</dbReference>
<dbReference type="InterPro" id="IPR000683">
    <property type="entry name" value="Gfo/Idh/MocA-like_OxRdtase_N"/>
</dbReference>
<sequence length="335" mass="36540">MTEKLRIAIIGAGRIGYVHAGSVNDTPNLELIYVVDPFEESARKVIADFGGKYSSDPVAVINSGEIDAVIIGSPTPTHIPLLREAINAGVHALCEKPLDLDIKKVDELRALASSAKINITLGFNRRQDPQFKAVKRKVEEGQIGTIEQVIMTSRDPGPAPQAYIAVSGGIFRDMTIHDFDMARNFVPNIVEVSAFGANSFCDYIKEEGDFDNVSVVMKGANNEIITIINSRHSAYGYDQRIEVFGDKGMLQISNLGHSTVQLSNKDATASGEPYMDFFLERYAASYRNELKLFIEGIKQGKVLGSTYDDGRAALILADAAHESARTGKAVKVNLK</sequence>
<evidence type="ECO:0000259" key="3">
    <source>
        <dbReference type="Pfam" id="PF22725"/>
    </source>
</evidence>
<accession>A0A6J6TYA0</accession>
<reference evidence="4" key="1">
    <citation type="submission" date="2020-05" db="EMBL/GenBank/DDBJ databases">
        <authorList>
            <person name="Chiriac C."/>
            <person name="Salcher M."/>
            <person name="Ghai R."/>
            <person name="Kavagutti S V."/>
        </authorList>
    </citation>
    <scope>NUCLEOTIDE SEQUENCE</scope>
</reference>
<dbReference type="Pfam" id="PF01408">
    <property type="entry name" value="GFO_IDH_MocA"/>
    <property type="match status" value="1"/>
</dbReference>
<dbReference type="GO" id="GO:0016491">
    <property type="term" value="F:oxidoreductase activity"/>
    <property type="evidence" value="ECO:0007669"/>
    <property type="project" value="UniProtKB-KW"/>
</dbReference>
<gene>
    <name evidence="4" type="ORF">UFOPK2827_00602</name>
</gene>
<dbReference type="Pfam" id="PF22725">
    <property type="entry name" value="GFO_IDH_MocA_C3"/>
    <property type="match status" value="1"/>
</dbReference>
<dbReference type="SUPFAM" id="SSF55347">
    <property type="entry name" value="Glyceraldehyde-3-phosphate dehydrogenase-like, C-terminal domain"/>
    <property type="match status" value="1"/>
</dbReference>
<protein>
    <submittedName>
        <fullName evidence="4">Unannotated protein</fullName>
    </submittedName>
</protein>